<gene>
    <name evidence="1" type="ORF">DY252_02810</name>
</gene>
<dbReference type="Proteomes" id="UP000256971">
    <property type="component" value="Chromosome"/>
</dbReference>
<evidence type="ECO:0000313" key="2">
    <source>
        <dbReference type="Proteomes" id="UP000256971"/>
    </source>
</evidence>
<keyword evidence="2" id="KW-1185">Reference proteome</keyword>
<name>A0ABN5NC09_9PROT</name>
<dbReference type="EMBL" id="CP031555">
    <property type="protein sequence ID" value="AXO13305.1"/>
    <property type="molecule type" value="Genomic_DNA"/>
</dbReference>
<evidence type="ECO:0000313" key="1">
    <source>
        <dbReference type="EMBL" id="AXO13305.1"/>
    </source>
</evidence>
<sequence length="137" mass="14307">MARPYTSLPAGAKNHLEAMAANGMLSESKAATALGMPIDQFKRVIADDAASKQIWENALSIEKDELLGKLWSLADGGDRQAATTLLAVRHGLTEKQPTGGGGGVTVNFTLPAALDPSEYMKTVQSAQKALPDGGANE</sequence>
<proteinExistence type="predicted"/>
<accession>A0ABN5NC09</accession>
<protein>
    <submittedName>
        <fullName evidence="1">Uncharacterized protein</fullName>
    </submittedName>
</protein>
<organism evidence="1 2">
    <name type="scientific">Thalassospira indica</name>
    <dbReference type="NCBI Taxonomy" id="1891279"/>
    <lineage>
        <taxon>Bacteria</taxon>
        <taxon>Pseudomonadati</taxon>
        <taxon>Pseudomonadota</taxon>
        <taxon>Alphaproteobacteria</taxon>
        <taxon>Rhodospirillales</taxon>
        <taxon>Thalassospiraceae</taxon>
        <taxon>Thalassospira</taxon>
    </lineage>
</organism>
<dbReference type="RefSeq" id="WP_129542666.1">
    <property type="nucleotide sequence ID" value="NZ_CP031555.1"/>
</dbReference>
<reference evidence="1 2" key="1">
    <citation type="submission" date="2018-08" db="EMBL/GenBank/DDBJ databases">
        <title>Complete genome sequence of type strain Thalassospira indica MCCC 1A01103T, isolated from isolated from deep seawater of the Indian Ocean.</title>
        <authorList>
            <person name="Liu Y."/>
        </authorList>
    </citation>
    <scope>NUCLEOTIDE SEQUENCE [LARGE SCALE GENOMIC DNA]</scope>
    <source>
        <strain evidence="1 2">PB8BT</strain>
    </source>
</reference>